<dbReference type="SUPFAM" id="SSF50978">
    <property type="entry name" value="WD40 repeat-like"/>
    <property type="match status" value="1"/>
</dbReference>
<feature type="region of interest" description="Disordered" evidence="1">
    <location>
        <begin position="552"/>
        <end position="586"/>
    </location>
</feature>
<sequence>MPSSNDEVFHAEDTPDEAKGNKASRKKQKKKAAKQRLEAEDDSAKDSSSEGPHLSPDLVPTLAPIAPSPPPSRSPSPPLDTQLPATTPDYSPPEKTASPLSKVPALQSPRQQLHPFAPTSEPSPPQDGVMLGHDSSKIPSRLSGAGSPLHAASLSSSPQGGIRLPQGFVSRGFSEATNVPYTSTPANQPMNFANTNQILPYEPLPPHMPQRHFSRLAEFDFSRPVHTDKFLQAGARGYYCGFDTWQTPKGVSSTGTSSVVVVGFEGGLEVHKVNRQKTEVLGRLEGLHGGIIDAKILPWTARDDPLEHLRPLVACVIHGPVLDRDPEQPSSPPGIKEYHTFVEVYSMRTCQRVSRLFQTRPEKIHQSVVTKGFIPPPPIGNLSVAAEGRFVLVTSGVSGEVYVFAVRSKQPAAEHQPFCCLGKYWSSLQTRISSSEERTTMTNNDLGTARLKNSKRAVYALSDRWLAIKPPLISSSQTTLKGSTGSIDHIDPVGIASHASPAPPLLNCEVDAPFNESLISRVAKTTTREIYKGAQQGFQALKTYINRPANSNGDAAYYGSPQSPQTEHNAFPPTHAHSNEPQTSPIEPALVSIIDLEKLLERGEREGKGIQSSSHTFHLNDGCSFLSFSPSGLSLLATNHVGDESRVWDLTRINDCRAAVADPSSVGTVRLVSRFHRLSPSVVTDAFWTVRGDRIAIVTDKGTVHLYGLQSLEFKPTVILPSNLPSPGSSPREELQAPAGGFMSNMRAGWQSIHGLATRPRNGSNGIVSTLGNASMAARYAGGRAVRQGLSKGFGMAAEGAHHIRHAEDNKIRLHPAQHFVSPRCVQWQHGKDRDMIATLCNGVLTLLAVKNVSHTQHKKTVISPAVDKTPLWTQPLPTISSDLLPPSVLGLLEPNGPHGGCAREGSHGFCVWDVSPAQRLAERRASNVSLGKRKVRIPIQDKDTNPSYMPYHRLPTVNLFTVSDSGSQTDETDDSWVFGLPLAPNRRVSSPQNDTAETYDEGITEEDMEGFVGQMDETLRGQGFAKSDHELDAQEEKLVDM</sequence>
<feature type="compositionally biased region" description="Basic residues" evidence="1">
    <location>
        <begin position="22"/>
        <end position="34"/>
    </location>
</feature>
<feature type="region of interest" description="Disordered" evidence="1">
    <location>
        <begin position="1023"/>
        <end position="1042"/>
    </location>
</feature>
<feature type="compositionally biased region" description="Basic and acidic residues" evidence="1">
    <location>
        <begin position="1027"/>
        <end position="1042"/>
    </location>
</feature>
<evidence type="ECO:0008006" key="4">
    <source>
        <dbReference type="Google" id="ProtNLM"/>
    </source>
</evidence>
<dbReference type="Proteomes" id="UP000714618">
    <property type="component" value="Unassembled WGS sequence"/>
</dbReference>
<dbReference type="PANTHER" id="PTHR13268">
    <property type="entry name" value="BREAST CARCINOMA AMPLIFIED SEQUENCE 3"/>
    <property type="match status" value="1"/>
</dbReference>
<feature type="compositionally biased region" description="Low complexity" evidence="1">
    <location>
        <begin position="142"/>
        <end position="158"/>
    </location>
</feature>
<feature type="compositionally biased region" description="Pro residues" evidence="1">
    <location>
        <begin position="66"/>
        <end position="78"/>
    </location>
</feature>
<reference evidence="2" key="1">
    <citation type="submission" date="2020-06" db="EMBL/GenBank/DDBJ databases">
        <authorList>
            <person name="Onetto C."/>
        </authorList>
    </citation>
    <scope>NUCLEOTIDE SEQUENCE</scope>
</reference>
<evidence type="ECO:0000313" key="2">
    <source>
        <dbReference type="EMBL" id="CAD0090813.1"/>
    </source>
</evidence>
<dbReference type="InterPro" id="IPR036322">
    <property type="entry name" value="WD40_repeat_dom_sf"/>
</dbReference>
<dbReference type="InterPro" id="IPR045142">
    <property type="entry name" value="BCAS3-like"/>
</dbReference>
<gene>
    <name evidence="2" type="ORF">AWRI4233_LOCUS2886</name>
</gene>
<dbReference type="AlphaFoldDB" id="A0A9N8PDK9"/>
<keyword evidence="3" id="KW-1185">Reference proteome</keyword>
<proteinExistence type="predicted"/>
<feature type="compositionally biased region" description="Basic and acidic residues" evidence="1">
    <location>
        <begin position="7"/>
        <end position="20"/>
    </location>
</feature>
<dbReference type="GO" id="GO:0006914">
    <property type="term" value="P:autophagy"/>
    <property type="evidence" value="ECO:0007669"/>
    <property type="project" value="InterPro"/>
</dbReference>
<protein>
    <recommendedName>
        <fullName evidence="4">BCAS3 domain-containing protein</fullName>
    </recommendedName>
</protein>
<dbReference type="PANTHER" id="PTHR13268:SF0">
    <property type="entry name" value="BCAS3 MICROTUBULE ASSOCIATED CELL MIGRATION FACTOR"/>
    <property type="match status" value="1"/>
</dbReference>
<comment type="caution">
    <text evidence="2">The sequence shown here is derived from an EMBL/GenBank/DDBJ whole genome shotgun (WGS) entry which is preliminary data.</text>
</comment>
<evidence type="ECO:0000256" key="1">
    <source>
        <dbReference type="SAM" id="MobiDB-lite"/>
    </source>
</evidence>
<dbReference type="GO" id="GO:0005737">
    <property type="term" value="C:cytoplasm"/>
    <property type="evidence" value="ECO:0007669"/>
    <property type="project" value="TreeGrafter"/>
</dbReference>
<feature type="compositionally biased region" description="Basic and acidic residues" evidence="1">
    <location>
        <begin position="35"/>
        <end position="48"/>
    </location>
</feature>
<dbReference type="GO" id="GO:0042594">
    <property type="term" value="P:response to starvation"/>
    <property type="evidence" value="ECO:0007669"/>
    <property type="project" value="TreeGrafter"/>
</dbReference>
<dbReference type="EMBL" id="CAIJEO010000004">
    <property type="protein sequence ID" value="CAD0090813.1"/>
    <property type="molecule type" value="Genomic_DNA"/>
</dbReference>
<evidence type="ECO:0000313" key="3">
    <source>
        <dbReference type="Proteomes" id="UP000714618"/>
    </source>
</evidence>
<organism evidence="2 3">
    <name type="scientific">Aureobasidium mustum</name>
    <dbReference type="NCBI Taxonomy" id="2773714"/>
    <lineage>
        <taxon>Eukaryota</taxon>
        <taxon>Fungi</taxon>
        <taxon>Dikarya</taxon>
        <taxon>Ascomycota</taxon>
        <taxon>Pezizomycotina</taxon>
        <taxon>Dothideomycetes</taxon>
        <taxon>Dothideomycetidae</taxon>
        <taxon>Dothideales</taxon>
        <taxon>Saccotheciaceae</taxon>
        <taxon>Aureobasidium</taxon>
    </lineage>
</organism>
<accession>A0A9N8PDK9</accession>
<name>A0A9N8PDK9_9PEZI</name>
<dbReference type="OrthoDB" id="3938623at2759"/>
<feature type="region of interest" description="Disordered" evidence="1">
    <location>
        <begin position="1"/>
        <end position="163"/>
    </location>
</feature>